<sequence length="321" mass="35235">MTTDISVGILGPQVGLLQSDSVKPALISNIQRFSLDDGPGIRTTVFFKGCNLRCAWCHNPETIGSLPVLQYIASNCTSCGNCSPVCTQKAHKTEGHVHSFDHKKCIGCGDCVESCAQDALELIGKSYSPSKLFTEIVKDRHYYSTSGGGVTFSGGEAALQVDFILEVAKLCKAEGISMVLDTAGNVPFKSIEKLLPYISLFLYDLKCIDSEQHKRWTTVDNRRIIKNLQLIDQSKAKYIVRIPVIPNFNTSVEEHRHIAQFVATLSNPNQVQLLPYHSYGAGKYETIGLVNTTKGYAPPTEVFLQKALKCYHDLGLSAEIG</sequence>
<feature type="domain" description="4Fe-4S ferredoxin-type" evidence="9">
    <location>
        <begin position="67"/>
        <end position="95"/>
    </location>
</feature>
<evidence type="ECO:0000256" key="1">
    <source>
        <dbReference type="ARBA" id="ARBA00001966"/>
    </source>
</evidence>
<dbReference type="SUPFAM" id="SSF54862">
    <property type="entry name" value="4Fe-4S ferredoxins"/>
    <property type="match status" value="1"/>
</dbReference>
<dbReference type="PANTHER" id="PTHR30352">
    <property type="entry name" value="PYRUVATE FORMATE-LYASE-ACTIVATING ENZYME"/>
    <property type="match status" value="1"/>
</dbReference>
<dbReference type="InterPro" id="IPR034457">
    <property type="entry name" value="Organic_radical-activating"/>
</dbReference>
<dbReference type="Gene3D" id="3.80.30.10">
    <property type="entry name" value="pyruvate-formate lyase- activating enzyme"/>
    <property type="match status" value="1"/>
</dbReference>
<dbReference type="InterPro" id="IPR058240">
    <property type="entry name" value="rSAM_sf"/>
</dbReference>
<proteinExistence type="inferred from homology"/>
<feature type="domain" description="Radical SAM core" evidence="10">
    <location>
        <begin position="36"/>
        <end position="321"/>
    </location>
</feature>
<evidence type="ECO:0000259" key="10">
    <source>
        <dbReference type="PROSITE" id="PS51918"/>
    </source>
</evidence>
<keyword evidence="4" id="KW-0949">S-adenosyl-L-methionine</keyword>
<dbReference type="Proteomes" id="UP001210678">
    <property type="component" value="Unassembled WGS sequence"/>
</dbReference>
<dbReference type="InterPro" id="IPR007197">
    <property type="entry name" value="rSAM"/>
</dbReference>
<keyword evidence="5" id="KW-0479">Metal-binding</keyword>
<evidence type="ECO:0000256" key="7">
    <source>
        <dbReference type="ARBA" id="ARBA00023004"/>
    </source>
</evidence>
<evidence type="ECO:0000256" key="3">
    <source>
        <dbReference type="ARBA" id="ARBA00022485"/>
    </source>
</evidence>
<dbReference type="InterPro" id="IPR012839">
    <property type="entry name" value="Organic_radical_activase"/>
</dbReference>
<dbReference type="SFLD" id="SFLDG01066">
    <property type="entry name" value="organic_radical-activating_enz"/>
    <property type="match status" value="1"/>
</dbReference>
<evidence type="ECO:0000256" key="8">
    <source>
        <dbReference type="ARBA" id="ARBA00023014"/>
    </source>
</evidence>
<dbReference type="SFLD" id="SFLDG01118">
    <property type="entry name" value="activating_enzymes__group_2"/>
    <property type="match status" value="1"/>
</dbReference>
<keyword evidence="6" id="KW-0560">Oxidoreductase</keyword>
<evidence type="ECO:0000259" key="9">
    <source>
        <dbReference type="PROSITE" id="PS51379"/>
    </source>
</evidence>
<dbReference type="Pfam" id="PF00037">
    <property type="entry name" value="Fer4"/>
    <property type="match status" value="1"/>
</dbReference>
<dbReference type="PROSITE" id="PS01087">
    <property type="entry name" value="RADICAL_ACTIVATING"/>
    <property type="match status" value="1"/>
</dbReference>
<comment type="caution">
    <text evidence="11">The sequence shown here is derived from an EMBL/GenBank/DDBJ whole genome shotgun (WGS) entry which is preliminary data.</text>
</comment>
<dbReference type="InterPro" id="IPR001989">
    <property type="entry name" value="Radical_activat_CS"/>
</dbReference>
<dbReference type="Pfam" id="PF04055">
    <property type="entry name" value="Radical_SAM"/>
    <property type="match status" value="1"/>
</dbReference>
<dbReference type="InterPro" id="IPR040074">
    <property type="entry name" value="BssD/PflA/YjjW"/>
</dbReference>
<dbReference type="InterPro" id="IPR017896">
    <property type="entry name" value="4Fe4S_Fe-S-bd"/>
</dbReference>
<dbReference type="SFLD" id="SFLDS00029">
    <property type="entry name" value="Radical_SAM"/>
    <property type="match status" value="1"/>
</dbReference>
<protein>
    <submittedName>
        <fullName evidence="11">Glycyl-radical enzyme activating protein</fullName>
    </submittedName>
</protein>
<evidence type="ECO:0000256" key="5">
    <source>
        <dbReference type="ARBA" id="ARBA00022723"/>
    </source>
</evidence>
<dbReference type="Gene3D" id="3.30.70.20">
    <property type="match status" value="1"/>
</dbReference>
<evidence type="ECO:0000256" key="2">
    <source>
        <dbReference type="ARBA" id="ARBA00009777"/>
    </source>
</evidence>
<keyword evidence="3" id="KW-0004">4Fe-4S</keyword>
<keyword evidence="7" id="KW-0408">Iron</keyword>
<dbReference type="PROSITE" id="PS51918">
    <property type="entry name" value="RADICAL_SAM"/>
    <property type="match status" value="1"/>
</dbReference>
<evidence type="ECO:0000256" key="4">
    <source>
        <dbReference type="ARBA" id="ARBA00022691"/>
    </source>
</evidence>
<dbReference type="PANTHER" id="PTHR30352:SF4">
    <property type="entry name" value="PYRUVATE FORMATE-LYASE 2-ACTIVATING ENZYME"/>
    <property type="match status" value="1"/>
</dbReference>
<evidence type="ECO:0000313" key="12">
    <source>
        <dbReference type="Proteomes" id="UP001210678"/>
    </source>
</evidence>
<evidence type="ECO:0000313" key="11">
    <source>
        <dbReference type="EMBL" id="MDB1125091.1"/>
    </source>
</evidence>
<dbReference type="NCBIfam" id="TIGR02494">
    <property type="entry name" value="PFLE_PFLC"/>
    <property type="match status" value="1"/>
</dbReference>
<organism evidence="11 12">
    <name type="scientific">Vibrio algarum</name>
    <dbReference type="NCBI Taxonomy" id="3020714"/>
    <lineage>
        <taxon>Bacteria</taxon>
        <taxon>Pseudomonadati</taxon>
        <taxon>Pseudomonadota</taxon>
        <taxon>Gammaproteobacteria</taxon>
        <taxon>Vibrionales</taxon>
        <taxon>Vibrionaceae</taxon>
        <taxon>Vibrio</taxon>
    </lineage>
</organism>
<gene>
    <name evidence="11" type="ORF">PGX00_16165</name>
</gene>
<accession>A0ABT4YVB0</accession>
<feature type="domain" description="4Fe-4S ferredoxin-type" evidence="9">
    <location>
        <begin position="96"/>
        <end position="125"/>
    </location>
</feature>
<keyword evidence="8" id="KW-0411">Iron-sulfur</keyword>
<comment type="cofactor">
    <cofactor evidence="1">
        <name>[4Fe-4S] cluster</name>
        <dbReference type="ChEBI" id="CHEBI:49883"/>
    </cofactor>
</comment>
<name>A0ABT4YVB0_9VIBR</name>
<dbReference type="RefSeq" id="WP_272138481.1">
    <property type="nucleotide sequence ID" value="NZ_JAQLOI010000003.1"/>
</dbReference>
<evidence type="ECO:0000256" key="6">
    <source>
        <dbReference type="ARBA" id="ARBA00023002"/>
    </source>
</evidence>
<dbReference type="SUPFAM" id="SSF102114">
    <property type="entry name" value="Radical SAM enzymes"/>
    <property type="match status" value="1"/>
</dbReference>
<reference evidence="11 12" key="1">
    <citation type="submission" date="2023-01" db="EMBL/GenBank/DDBJ databases">
        <title>Vibrio sp. KJ40-1 sp.nov, isolated from marine algae.</title>
        <authorList>
            <person name="Butt M."/>
            <person name="Kim J.M.J."/>
            <person name="Jeon C.O.C."/>
        </authorList>
    </citation>
    <scope>NUCLEOTIDE SEQUENCE [LARGE SCALE GENOMIC DNA]</scope>
    <source>
        <strain evidence="11 12">KJ40-1</strain>
    </source>
</reference>
<dbReference type="PROSITE" id="PS51379">
    <property type="entry name" value="4FE4S_FER_2"/>
    <property type="match status" value="2"/>
</dbReference>
<keyword evidence="12" id="KW-1185">Reference proteome</keyword>
<dbReference type="EMBL" id="JAQLOI010000003">
    <property type="protein sequence ID" value="MDB1125091.1"/>
    <property type="molecule type" value="Genomic_DNA"/>
</dbReference>
<dbReference type="PIRSF" id="PIRSF000371">
    <property type="entry name" value="PFL_act_enz"/>
    <property type="match status" value="1"/>
</dbReference>
<comment type="similarity">
    <text evidence="2">Belongs to the organic radical-activating enzymes family.</text>
</comment>